<sequence length="118" mass="12644">MLLDTNIIIGLLAGTEAAVASFRTKNVPLARCSVSVITRIEVLSWQGMTPEADTKARALLAGLRVLPIIEEIEVATIALRRSRKVKLPDALIAATAQAHGLQLLTLDQGLLSVFNDSN</sequence>
<dbReference type="Pfam" id="PF01850">
    <property type="entry name" value="PIN"/>
    <property type="match status" value="1"/>
</dbReference>
<keyword evidence="5" id="KW-0378">Hydrolase</keyword>
<keyword evidence="4" id="KW-0479">Metal-binding</keyword>
<dbReference type="InterPro" id="IPR029060">
    <property type="entry name" value="PIN-like_dom_sf"/>
</dbReference>
<feature type="domain" description="PIN" evidence="8">
    <location>
        <begin position="1"/>
        <end position="110"/>
    </location>
</feature>
<evidence type="ECO:0000256" key="2">
    <source>
        <dbReference type="ARBA" id="ARBA00022649"/>
    </source>
</evidence>
<evidence type="ECO:0000256" key="1">
    <source>
        <dbReference type="ARBA" id="ARBA00001946"/>
    </source>
</evidence>
<dbReference type="EMBL" id="CP157355">
    <property type="protein sequence ID" value="XBL99739.1"/>
    <property type="molecule type" value="Genomic_DNA"/>
</dbReference>
<dbReference type="InterPro" id="IPR050556">
    <property type="entry name" value="Type_II_TA_system_RNase"/>
</dbReference>
<keyword evidence="3" id="KW-0540">Nuclease</keyword>
<dbReference type="RefSeq" id="WP_348944144.1">
    <property type="nucleotide sequence ID" value="NZ_CP157355.1"/>
</dbReference>
<keyword evidence="2" id="KW-1277">Toxin-antitoxin system</keyword>
<evidence type="ECO:0000256" key="6">
    <source>
        <dbReference type="ARBA" id="ARBA00022842"/>
    </source>
</evidence>
<dbReference type="AlphaFoldDB" id="A0AAU7F6V3"/>
<accession>A0AAU7F6V3</accession>
<reference evidence="9" key="1">
    <citation type="submission" date="2024-05" db="EMBL/GenBank/DDBJ databases">
        <authorList>
            <person name="Yang L."/>
            <person name="Pan L."/>
        </authorList>
    </citation>
    <scope>NUCLEOTIDE SEQUENCE</scope>
    <source>
        <strain evidence="9">FCG-7</strain>
    </source>
</reference>
<comment type="cofactor">
    <cofactor evidence="1">
        <name>Mg(2+)</name>
        <dbReference type="ChEBI" id="CHEBI:18420"/>
    </cofactor>
</comment>
<evidence type="ECO:0000256" key="4">
    <source>
        <dbReference type="ARBA" id="ARBA00022723"/>
    </source>
</evidence>
<organism evidence="9">
    <name type="scientific">Chitinibacter mangrovi</name>
    <dbReference type="NCBI Taxonomy" id="3153927"/>
    <lineage>
        <taxon>Bacteria</taxon>
        <taxon>Pseudomonadati</taxon>
        <taxon>Pseudomonadota</taxon>
        <taxon>Betaproteobacteria</taxon>
        <taxon>Neisseriales</taxon>
        <taxon>Chitinibacteraceae</taxon>
        <taxon>Chitinibacter</taxon>
    </lineage>
</organism>
<comment type="similarity">
    <text evidence="7">Belongs to the PINc/VapC protein family.</text>
</comment>
<keyword evidence="6" id="KW-0460">Magnesium</keyword>
<dbReference type="KEGG" id="cmav:ABHF33_11770"/>
<evidence type="ECO:0000256" key="5">
    <source>
        <dbReference type="ARBA" id="ARBA00022801"/>
    </source>
</evidence>
<dbReference type="CDD" id="cd18738">
    <property type="entry name" value="PIN_VapC4-5_FitB-like"/>
    <property type="match status" value="1"/>
</dbReference>
<dbReference type="PANTHER" id="PTHR33653">
    <property type="entry name" value="RIBONUCLEASE VAPC2"/>
    <property type="match status" value="1"/>
</dbReference>
<evidence type="ECO:0000256" key="7">
    <source>
        <dbReference type="ARBA" id="ARBA00038093"/>
    </source>
</evidence>
<evidence type="ECO:0000259" key="8">
    <source>
        <dbReference type="Pfam" id="PF01850"/>
    </source>
</evidence>
<dbReference type="InterPro" id="IPR002716">
    <property type="entry name" value="PIN_dom"/>
</dbReference>
<evidence type="ECO:0000256" key="3">
    <source>
        <dbReference type="ARBA" id="ARBA00022722"/>
    </source>
</evidence>
<name>A0AAU7F6V3_9NEIS</name>
<dbReference type="PANTHER" id="PTHR33653:SF1">
    <property type="entry name" value="RIBONUCLEASE VAPC2"/>
    <property type="match status" value="1"/>
</dbReference>
<evidence type="ECO:0000313" key="9">
    <source>
        <dbReference type="EMBL" id="XBL99739.1"/>
    </source>
</evidence>
<gene>
    <name evidence="9" type="ORF">ABHF33_11770</name>
</gene>
<dbReference type="GO" id="GO:0016787">
    <property type="term" value="F:hydrolase activity"/>
    <property type="evidence" value="ECO:0007669"/>
    <property type="project" value="UniProtKB-KW"/>
</dbReference>
<dbReference type="SUPFAM" id="SSF88723">
    <property type="entry name" value="PIN domain-like"/>
    <property type="match status" value="1"/>
</dbReference>
<dbReference type="Gene3D" id="3.40.50.1010">
    <property type="entry name" value="5'-nuclease"/>
    <property type="match status" value="1"/>
</dbReference>
<protein>
    <submittedName>
        <fullName evidence="9">Type II toxin-antitoxin system VapC family toxin</fullName>
    </submittedName>
</protein>
<dbReference type="GO" id="GO:0046872">
    <property type="term" value="F:metal ion binding"/>
    <property type="evidence" value="ECO:0007669"/>
    <property type="project" value="UniProtKB-KW"/>
</dbReference>
<dbReference type="GO" id="GO:0004518">
    <property type="term" value="F:nuclease activity"/>
    <property type="evidence" value="ECO:0007669"/>
    <property type="project" value="UniProtKB-KW"/>
</dbReference>
<proteinExistence type="inferred from homology"/>